<comment type="caution">
    <text evidence="2">The sequence shown here is derived from an EMBL/GenBank/DDBJ whole genome shotgun (WGS) entry which is preliminary data.</text>
</comment>
<evidence type="ECO:0000313" key="3">
    <source>
        <dbReference type="Proteomes" id="UP001521184"/>
    </source>
</evidence>
<organism evidence="2 3">
    <name type="scientific">Diplodia intermedia</name>
    <dbReference type="NCBI Taxonomy" id="856260"/>
    <lineage>
        <taxon>Eukaryota</taxon>
        <taxon>Fungi</taxon>
        <taxon>Dikarya</taxon>
        <taxon>Ascomycota</taxon>
        <taxon>Pezizomycotina</taxon>
        <taxon>Dothideomycetes</taxon>
        <taxon>Dothideomycetes incertae sedis</taxon>
        <taxon>Botryosphaeriales</taxon>
        <taxon>Botryosphaeriaceae</taxon>
        <taxon>Diplodia</taxon>
    </lineage>
</organism>
<dbReference type="EMBL" id="JAKEKT020000091">
    <property type="protein sequence ID" value="KAL1637299.1"/>
    <property type="molecule type" value="Genomic_DNA"/>
</dbReference>
<accession>A0ABR3TCZ3</accession>
<feature type="compositionally biased region" description="Acidic residues" evidence="1">
    <location>
        <begin position="137"/>
        <end position="146"/>
    </location>
</feature>
<feature type="compositionally biased region" description="Basic residues" evidence="1">
    <location>
        <begin position="71"/>
        <end position="86"/>
    </location>
</feature>
<evidence type="ECO:0000256" key="1">
    <source>
        <dbReference type="SAM" id="MobiDB-lite"/>
    </source>
</evidence>
<dbReference type="Proteomes" id="UP001521184">
    <property type="component" value="Unassembled WGS sequence"/>
</dbReference>
<feature type="region of interest" description="Disordered" evidence="1">
    <location>
        <begin position="712"/>
        <end position="734"/>
    </location>
</feature>
<proteinExistence type="predicted"/>
<feature type="region of interest" description="Disordered" evidence="1">
    <location>
        <begin position="829"/>
        <end position="864"/>
    </location>
</feature>
<name>A0ABR3TCZ3_9PEZI</name>
<gene>
    <name evidence="2" type="ORF">SLS58_009390</name>
</gene>
<sequence>MLGRTFLRRLQASRPYVCPPCLRSPRILPPARSLAAFCAVRRFHAAALLHNQEGAPPPKDGSGEAKASASSKRKYLKKKQSVKKRQERKEKQQNITPVEEPKEGESDDSSSVVRRVLCKGAVPEEAPEANKGAVPEEAPEMDESGDGPDSVENSSPDDESPKKLAKEKRQERKAREAAERETRRAAAREARAIRKAAKQAKQQPQKKGKKNPDIGGVLERAAYEVLAEAAKHPTKNEKAETIKDALLRAKKQRKRSPAREFLASVSAKDVQLTHRVLFNPGVYHLQDTRTQVYNFDPYLQKIMPVADFNFDLLKRYITSSQDETLSNLARSLDKRYVGSTSSMTAALAHFHFILSQWREINTSMLSKGFPERLSTFTRINRLPAAIFLRWKNGTYAIDADKQYDTANILSMLGRSMEKLLTLPTEEFERYRRGHPDQVSDEEREVPESYHYTTQGDMLMRSQLDAQDNRLPGTGMFDLKTRAVVSIRMDVQDWKENTGYQIKTGTGNFESFEREYYDMMRSTMLKYSLQVRMGRMDGIFVAFHNIERIFGFQYVSLDEMDVALHNPKSKTRHLGDQEFRISVDLLNKALNMATERFPETSIRFHFEAREGAEPFMYIFAEAMPEEEVRKIQDANKARTEEWERKVLGLESDQTEDVTLRVASHPAVPEHQTVDAVTLPELFEIPDEEPQWSSVAPHAQPGALEKNILEETDGSHSTATAENSTGVSSGADLSEAGEPVSGPLLALKLWTKNKINGESVGRVDDVTEETEWTVDYQFEELSPTDAQKRYAESKKRRAVGLEDPELRKEGLEEEEKVLSFYQRRLRELSKRGREWREQKDDEAKDKEKVVLNLEPRDGPMAAEEVQPTEQLVRAAVGVDEYMSWLYGKRD</sequence>
<dbReference type="Pfam" id="PF08634">
    <property type="entry name" value="Pet127"/>
    <property type="match status" value="1"/>
</dbReference>
<dbReference type="PANTHER" id="PTHR31014:SF0">
    <property type="entry name" value="MITOCHONDRIAL TRANSLATION SYSTEM COMPONENT PET127-RELATED"/>
    <property type="match status" value="1"/>
</dbReference>
<keyword evidence="3" id="KW-1185">Reference proteome</keyword>
<reference evidence="2 3" key="1">
    <citation type="journal article" date="2023" name="Plant Dis.">
        <title>First Report of Diplodia intermedia Causing Canker and Dieback Diseases on Apple Trees in Canada.</title>
        <authorList>
            <person name="Ellouze W."/>
            <person name="Ilyukhin E."/>
            <person name="Sulman M."/>
            <person name="Ali S."/>
        </authorList>
    </citation>
    <scope>NUCLEOTIDE SEQUENCE [LARGE SCALE GENOMIC DNA]</scope>
    <source>
        <strain evidence="2 3">M45-28</strain>
    </source>
</reference>
<feature type="compositionally biased region" description="Basic and acidic residues" evidence="1">
    <location>
        <begin position="159"/>
        <end position="192"/>
    </location>
</feature>
<protein>
    <submittedName>
        <fullName evidence="2">Uncharacterized protein</fullName>
    </submittedName>
</protein>
<feature type="compositionally biased region" description="Polar residues" evidence="1">
    <location>
        <begin position="713"/>
        <end position="726"/>
    </location>
</feature>
<feature type="compositionally biased region" description="Basic and acidic residues" evidence="1">
    <location>
        <begin position="829"/>
        <end position="855"/>
    </location>
</feature>
<dbReference type="PANTHER" id="PTHR31014">
    <property type="entry name" value="MITOCHONDRIAL TRANSLATION SYSTEM COMPONENT PET127-RELATED"/>
    <property type="match status" value="1"/>
</dbReference>
<evidence type="ECO:0000313" key="2">
    <source>
        <dbReference type="EMBL" id="KAL1637299.1"/>
    </source>
</evidence>
<feature type="compositionally biased region" description="Basic residues" evidence="1">
    <location>
        <begin position="193"/>
        <end position="209"/>
    </location>
</feature>
<dbReference type="InterPro" id="IPR013943">
    <property type="entry name" value="Pet127"/>
</dbReference>
<feature type="region of interest" description="Disordered" evidence="1">
    <location>
        <begin position="51"/>
        <end position="215"/>
    </location>
</feature>